<dbReference type="EMBL" id="RBSP01000757">
    <property type="protein sequence ID" value="RMS43315.1"/>
    <property type="molecule type" value="Genomic_DNA"/>
</dbReference>
<evidence type="ECO:0000259" key="1">
    <source>
        <dbReference type="Pfam" id="PF02518"/>
    </source>
</evidence>
<protein>
    <submittedName>
        <fullName evidence="2">Two-component hybrid sensor and regulator</fullName>
    </submittedName>
</protein>
<evidence type="ECO:0000313" key="2">
    <source>
        <dbReference type="EMBL" id="RMS43315.1"/>
    </source>
</evidence>
<accession>A0A658K321</accession>
<feature type="domain" description="Histidine kinase/HSP90-like ATPase" evidence="1">
    <location>
        <begin position="1"/>
        <end position="37"/>
    </location>
</feature>
<dbReference type="InterPro" id="IPR003594">
    <property type="entry name" value="HATPase_dom"/>
</dbReference>
<reference evidence="2 3" key="1">
    <citation type="submission" date="2018-08" db="EMBL/GenBank/DDBJ databases">
        <title>Recombination of ecologically and evolutionarily significant loci maintains genetic cohesion in the Pseudomonas syringae species complex.</title>
        <authorList>
            <person name="Dillon M."/>
            <person name="Thakur S."/>
            <person name="Almeida R.N.D."/>
            <person name="Weir B.S."/>
            <person name="Guttman D.S."/>
        </authorList>
    </citation>
    <scope>NUCLEOTIDE SEQUENCE [LARGE SCALE GENOMIC DNA]</scope>
    <source>
        <strain evidence="2 3">ICMP 7847</strain>
    </source>
</reference>
<organism evidence="2 3">
    <name type="scientific">Pseudomonas amygdali pv. photiniae</name>
    <dbReference type="NCBI Taxonomy" id="251724"/>
    <lineage>
        <taxon>Bacteria</taxon>
        <taxon>Pseudomonadati</taxon>
        <taxon>Pseudomonadota</taxon>
        <taxon>Gammaproteobacteria</taxon>
        <taxon>Pseudomonadales</taxon>
        <taxon>Pseudomonadaceae</taxon>
        <taxon>Pseudomonas</taxon>
        <taxon>Pseudomonas amygdali</taxon>
    </lineage>
</organism>
<dbReference type="SUPFAM" id="SSF55874">
    <property type="entry name" value="ATPase domain of HSP90 chaperone/DNA topoisomerase II/histidine kinase"/>
    <property type="match status" value="1"/>
</dbReference>
<sequence length="49" mass="5344">GLGLAMVKQLTELHGGCVAVASVKDLGARFVVWLPIRPPECEEARWPRS</sequence>
<feature type="non-terminal residue" evidence="2">
    <location>
        <position position="1"/>
    </location>
</feature>
<dbReference type="Pfam" id="PF02518">
    <property type="entry name" value="HATPase_c"/>
    <property type="match status" value="1"/>
</dbReference>
<evidence type="ECO:0000313" key="3">
    <source>
        <dbReference type="Proteomes" id="UP000270873"/>
    </source>
</evidence>
<dbReference type="Proteomes" id="UP000270873">
    <property type="component" value="Unassembled WGS sequence"/>
</dbReference>
<dbReference type="CDD" id="cd00075">
    <property type="entry name" value="HATPase"/>
    <property type="match status" value="1"/>
</dbReference>
<proteinExistence type="predicted"/>
<gene>
    <name evidence="2" type="ORF">ALP66_02183</name>
</gene>
<dbReference type="Gene3D" id="3.30.565.10">
    <property type="entry name" value="Histidine kinase-like ATPase, C-terminal domain"/>
    <property type="match status" value="1"/>
</dbReference>
<name>A0A658K321_PSEA0</name>
<dbReference type="AlphaFoldDB" id="A0A658K321"/>
<dbReference type="InterPro" id="IPR036890">
    <property type="entry name" value="HATPase_C_sf"/>
</dbReference>
<comment type="caution">
    <text evidence="2">The sequence shown here is derived from an EMBL/GenBank/DDBJ whole genome shotgun (WGS) entry which is preliminary data.</text>
</comment>